<comment type="caution">
    <text evidence="2">The sequence shown here is derived from an EMBL/GenBank/DDBJ whole genome shotgun (WGS) entry which is preliminary data.</text>
</comment>
<dbReference type="InterPro" id="IPR003615">
    <property type="entry name" value="HNH_nuc"/>
</dbReference>
<proteinExistence type="predicted"/>
<dbReference type="SMART" id="SM00507">
    <property type="entry name" value="HNHc"/>
    <property type="match status" value="1"/>
</dbReference>
<evidence type="ECO:0000313" key="2">
    <source>
        <dbReference type="EMBL" id="GAA4684837.1"/>
    </source>
</evidence>
<dbReference type="InterPro" id="IPR002711">
    <property type="entry name" value="HNH"/>
</dbReference>
<keyword evidence="3" id="KW-1185">Reference proteome</keyword>
<dbReference type="Gene3D" id="1.10.30.50">
    <property type="match status" value="1"/>
</dbReference>
<feature type="domain" description="HNH nuclease" evidence="1">
    <location>
        <begin position="122"/>
        <end position="172"/>
    </location>
</feature>
<dbReference type="Pfam" id="PF01844">
    <property type="entry name" value="HNH"/>
    <property type="match status" value="1"/>
</dbReference>
<protein>
    <recommendedName>
        <fullName evidence="1">HNH nuclease domain-containing protein</fullName>
    </recommendedName>
</protein>
<dbReference type="EMBL" id="BAABLM010000010">
    <property type="protein sequence ID" value="GAA4684837.1"/>
    <property type="molecule type" value="Genomic_DNA"/>
</dbReference>
<evidence type="ECO:0000259" key="1">
    <source>
        <dbReference type="SMART" id="SM00507"/>
    </source>
</evidence>
<accession>A0ABP8WCE9</accession>
<dbReference type="PANTHER" id="PTHR33877">
    <property type="entry name" value="SLL1193 PROTEIN"/>
    <property type="match status" value="1"/>
</dbReference>
<dbReference type="Proteomes" id="UP001501295">
    <property type="component" value="Unassembled WGS sequence"/>
</dbReference>
<dbReference type="PANTHER" id="PTHR33877:SF1">
    <property type="entry name" value="TYPE IV METHYL-DIRECTED RESTRICTION ENZYME ECOKMCRA"/>
    <property type="match status" value="1"/>
</dbReference>
<dbReference type="InterPro" id="IPR052892">
    <property type="entry name" value="NA-targeting_endonuclease"/>
</dbReference>
<reference evidence="3" key="1">
    <citation type="journal article" date="2019" name="Int. J. Syst. Evol. Microbiol.">
        <title>The Global Catalogue of Microorganisms (GCM) 10K type strain sequencing project: providing services to taxonomists for standard genome sequencing and annotation.</title>
        <authorList>
            <consortium name="The Broad Institute Genomics Platform"/>
            <consortium name="The Broad Institute Genome Sequencing Center for Infectious Disease"/>
            <person name="Wu L."/>
            <person name="Ma J."/>
        </authorList>
    </citation>
    <scope>NUCLEOTIDE SEQUENCE [LARGE SCALE GENOMIC DNA]</scope>
    <source>
        <strain evidence="3">JCM 18956</strain>
    </source>
</reference>
<dbReference type="CDD" id="cd00085">
    <property type="entry name" value="HNHc"/>
    <property type="match status" value="1"/>
</dbReference>
<organism evidence="2 3">
    <name type="scientific">Frondihabitans cladoniiphilus</name>
    <dbReference type="NCBI Taxonomy" id="715785"/>
    <lineage>
        <taxon>Bacteria</taxon>
        <taxon>Bacillati</taxon>
        <taxon>Actinomycetota</taxon>
        <taxon>Actinomycetes</taxon>
        <taxon>Micrococcales</taxon>
        <taxon>Microbacteriaceae</taxon>
        <taxon>Frondihabitans</taxon>
    </lineage>
</organism>
<gene>
    <name evidence="2" type="ORF">GCM10025780_33820</name>
</gene>
<evidence type="ECO:0000313" key="3">
    <source>
        <dbReference type="Proteomes" id="UP001501295"/>
    </source>
</evidence>
<sequence length="179" mass="20201">MRRAENIRITHKTGLFSKKGPVSLWIGKKEVIPFRKIPKDQFAGWIAASNEQPVLLGKSGDRNYWLFQGQWHWDNDGLSADQIHALIVTRTQRRDATIRRAQTMVAMAQEPVASRRGAIPGDLRQLVWQRDRGQCRQCGSNTELQMDHIIPIAYGGATNEDNLQILCGPCNRRKGASVA</sequence>
<name>A0ABP8WCE9_9MICO</name>